<evidence type="ECO:0000259" key="7">
    <source>
        <dbReference type="Pfam" id="PF02775"/>
    </source>
</evidence>
<organism evidence="9 10">
    <name type="scientific">Methanocalculus chunghsingensis</name>
    <dbReference type="NCBI Taxonomy" id="156457"/>
    <lineage>
        <taxon>Archaea</taxon>
        <taxon>Methanobacteriati</taxon>
        <taxon>Methanobacteriota</taxon>
        <taxon>Stenosarchaea group</taxon>
        <taxon>Methanomicrobia</taxon>
        <taxon>Methanomicrobiales</taxon>
        <taxon>Methanocalculaceae</taxon>
        <taxon>Methanocalculus</taxon>
    </lineage>
</organism>
<keyword evidence="4" id="KW-0456">Lyase</keyword>
<evidence type="ECO:0000256" key="3">
    <source>
        <dbReference type="ARBA" id="ARBA00023052"/>
    </source>
</evidence>
<evidence type="ECO:0000313" key="9">
    <source>
        <dbReference type="EMBL" id="MBR1368756.1"/>
    </source>
</evidence>
<evidence type="ECO:0000256" key="5">
    <source>
        <dbReference type="ARBA" id="ARBA00038875"/>
    </source>
</evidence>
<proteinExistence type="predicted"/>
<dbReference type="GO" id="GO:0030976">
    <property type="term" value="F:thiamine pyrophosphate binding"/>
    <property type="evidence" value="ECO:0007669"/>
    <property type="project" value="InterPro"/>
</dbReference>
<evidence type="ECO:0000256" key="2">
    <source>
        <dbReference type="ARBA" id="ARBA00022793"/>
    </source>
</evidence>
<evidence type="ECO:0000256" key="1">
    <source>
        <dbReference type="ARBA" id="ARBA00022545"/>
    </source>
</evidence>
<dbReference type="InterPro" id="IPR051818">
    <property type="entry name" value="TPP_dependent_decarboxylase"/>
</dbReference>
<dbReference type="GO" id="GO:0050545">
    <property type="term" value="F:sulfopyruvate decarboxylase activity"/>
    <property type="evidence" value="ECO:0007669"/>
    <property type="project" value="UniProtKB-EC"/>
</dbReference>
<dbReference type="Pfam" id="PF02775">
    <property type="entry name" value="TPP_enzyme_C"/>
    <property type="match status" value="1"/>
</dbReference>
<comment type="caution">
    <text evidence="9">The sequence shown here is derived from an EMBL/GenBank/DDBJ whole genome shotgun (WGS) entry which is preliminary data.</text>
</comment>
<dbReference type="CDD" id="cd07035">
    <property type="entry name" value="TPP_PYR_POX_like"/>
    <property type="match status" value="1"/>
</dbReference>
<dbReference type="InterPro" id="IPR022494">
    <property type="entry name" value="Sulfopyruvate_deCO2ase_bsu"/>
</dbReference>
<comment type="catalytic activity">
    <reaction evidence="6">
        <text>3-sulfopyruvate + H(+) = sulfoacetaldehyde + CO2</text>
        <dbReference type="Rhea" id="RHEA:20948"/>
        <dbReference type="ChEBI" id="CHEBI:15378"/>
        <dbReference type="ChEBI" id="CHEBI:16526"/>
        <dbReference type="ChEBI" id="CHEBI:57940"/>
        <dbReference type="ChEBI" id="CHEBI:58246"/>
        <dbReference type="EC" id="4.1.1.79"/>
    </reaction>
</comment>
<dbReference type="Gene3D" id="3.40.50.970">
    <property type="match status" value="2"/>
</dbReference>
<protein>
    <recommendedName>
        <fullName evidence="5">sulfopyruvate decarboxylase</fullName>
        <ecNumber evidence="5">4.1.1.79</ecNumber>
    </recommendedName>
</protein>
<name>A0A8J8B4H5_9EURY</name>
<dbReference type="EMBL" id="JWHL01000004">
    <property type="protein sequence ID" value="MBR1368756.1"/>
    <property type="molecule type" value="Genomic_DNA"/>
</dbReference>
<evidence type="ECO:0000259" key="8">
    <source>
        <dbReference type="Pfam" id="PF02776"/>
    </source>
</evidence>
<keyword evidence="3" id="KW-0786">Thiamine pyrophosphate</keyword>
<keyword evidence="10" id="KW-1185">Reference proteome</keyword>
<dbReference type="InterPro" id="IPR029061">
    <property type="entry name" value="THDP-binding"/>
</dbReference>
<dbReference type="AlphaFoldDB" id="A0A8J8B4H5"/>
<dbReference type="CDD" id="cd03372">
    <property type="entry name" value="TPP_ComE"/>
    <property type="match status" value="1"/>
</dbReference>
<dbReference type="SUPFAM" id="SSF52518">
    <property type="entry name" value="Thiamin diphosphate-binding fold (THDP-binding)"/>
    <property type="match status" value="2"/>
</dbReference>
<dbReference type="RefSeq" id="WP_211530395.1">
    <property type="nucleotide sequence ID" value="NZ_JWHL01000004.1"/>
</dbReference>
<evidence type="ECO:0000256" key="6">
    <source>
        <dbReference type="ARBA" id="ARBA00048551"/>
    </source>
</evidence>
<dbReference type="PANTHER" id="PTHR42818:SF1">
    <property type="entry name" value="SULFOPYRUVATE DECARBOXYLASE"/>
    <property type="match status" value="1"/>
</dbReference>
<dbReference type="Pfam" id="PF02776">
    <property type="entry name" value="TPP_enzyme_N"/>
    <property type="match status" value="1"/>
</dbReference>
<evidence type="ECO:0000313" key="10">
    <source>
        <dbReference type="Proteomes" id="UP000730161"/>
    </source>
</evidence>
<feature type="domain" description="Thiamine pyrophosphate enzyme N-terminal TPP-binding" evidence="8">
    <location>
        <begin position="3"/>
        <end position="101"/>
    </location>
</feature>
<dbReference type="InterPro" id="IPR012001">
    <property type="entry name" value="Thiamin_PyroP_enz_TPP-bd_dom"/>
</dbReference>
<dbReference type="GO" id="GO:0019295">
    <property type="term" value="P:coenzyme M biosynthetic process"/>
    <property type="evidence" value="ECO:0007669"/>
    <property type="project" value="UniProtKB-KW"/>
</dbReference>
<reference evidence="9" key="1">
    <citation type="submission" date="2014-12" db="EMBL/GenBank/DDBJ databases">
        <authorList>
            <person name="Huang H.-H."/>
            <person name="Chen S.-C."/>
            <person name="Lai M.-C."/>
        </authorList>
    </citation>
    <scope>NUCLEOTIDE SEQUENCE</scope>
    <source>
        <strain evidence="9">K1F9705b</strain>
    </source>
</reference>
<dbReference type="NCBIfam" id="TIGR03846">
    <property type="entry name" value="sulfopy_beta"/>
    <property type="match status" value="1"/>
</dbReference>
<keyword evidence="1" id="KW-0174">Coenzyme M biosynthesis</keyword>
<dbReference type="NCBIfam" id="TIGR03845">
    <property type="entry name" value="sulfopyru_alph"/>
    <property type="match status" value="1"/>
</dbReference>
<accession>A0A8J8B4H5</accession>
<sequence>MLEEAILNIFREEGIDTIPHLPCDRASLLCARITEEFSHIPLLREEDGVGVSAGVSLAGGRPAMVIQSSGLGNMLNALLSLHGTFGLPLPIIASWRGVYNEAIPAQVPFNSRLPEILKGAGIPYATIMEKRDLNAIREMIKLAYAEGRPTVALVSPACFAGGTCPSPIFPDRSRIIPQIPGGVIKAPQMTRYDALQALSPHLGNALVVSNIGIPSKELYAAGDRAENFYMLGSYTQASPIGLGLALRSGREIVVIDGDGSLLGTAILPVIASMKPQNLTIICLDNGTFGSTGNQITQGYATTDLAQIAQAAGISHTRQVQTKADLTAAIQDRTPGPRFIHMIIRPGNADVPNIPLSPVEIRDRFMQAAAVR</sequence>
<dbReference type="PANTHER" id="PTHR42818">
    <property type="entry name" value="SULFOPYRUVATE DECARBOXYLASE SUBUNIT ALPHA"/>
    <property type="match status" value="1"/>
</dbReference>
<dbReference type="OrthoDB" id="53192at2157"/>
<dbReference type="InterPro" id="IPR022502">
    <property type="entry name" value="Sulfopyruvate_deCO2ase_alpha"/>
</dbReference>
<keyword evidence="2" id="KW-0210">Decarboxylase</keyword>
<evidence type="ECO:0000256" key="4">
    <source>
        <dbReference type="ARBA" id="ARBA00023239"/>
    </source>
</evidence>
<dbReference type="Proteomes" id="UP000730161">
    <property type="component" value="Unassembled WGS sequence"/>
</dbReference>
<dbReference type="InterPro" id="IPR011766">
    <property type="entry name" value="TPP_enzyme_TPP-bd"/>
</dbReference>
<dbReference type="EC" id="4.1.1.79" evidence="5"/>
<gene>
    <name evidence="9" type="ORF">RJ53_04225</name>
</gene>
<feature type="domain" description="Thiamine pyrophosphate enzyme TPP-binding" evidence="7">
    <location>
        <begin position="229"/>
        <end position="340"/>
    </location>
</feature>